<reference evidence="1" key="1">
    <citation type="submission" date="2020-07" db="EMBL/GenBank/DDBJ databases">
        <title>Genome sequence and genetic diversity analysis of an under-domesticated orphan crop, white fonio (Digitaria exilis).</title>
        <authorList>
            <person name="Bennetzen J.L."/>
            <person name="Chen S."/>
            <person name="Ma X."/>
            <person name="Wang X."/>
            <person name="Yssel A.E.J."/>
            <person name="Chaluvadi S.R."/>
            <person name="Johnson M."/>
            <person name="Gangashetty P."/>
            <person name="Hamidou F."/>
            <person name="Sanogo M.D."/>
            <person name="Zwaenepoel A."/>
            <person name="Wallace J."/>
            <person name="Van De Peer Y."/>
            <person name="Van Deynze A."/>
        </authorList>
    </citation>
    <scope>NUCLEOTIDE SEQUENCE</scope>
    <source>
        <tissue evidence="1">Leaves</tissue>
    </source>
</reference>
<accession>A0A835KP75</accession>
<comment type="caution">
    <text evidence="1">The sequence shown here is derived from an EMBL/GenBank/DDBJ whole genome shotgun (WGS) entry which is preliminary data.</text>
</comment>
<protein>
    <submittedName>
        <fullName evidence="1">Uncharacterized protein</fullName>
    </submittedName>
</protein>
<organism evidence="1 2">
    <name type="scientific">Digitaria exilis</name>
    <dbReference type="NCBI Taxonomy" id="1010633"/>
    <lineage>
        <taxon>Eukaryota</taxon>
        <taxon>Viridiplantae</taxon>
        <taxon>Streptophyta</taxon>
        <taxon>Embryophyta</taxon>
        <taxon>Tracheophyta</taxon>
        <taxon>Spermatophyta</taxon>
        <taxon>Magnoliopsida</taxon>
        <taxon>Liliopsida</taxon>
        <taxon>Poales</taxon>
        <taxon>Poaceae</taxon>
        <taxon>PACMAD clade</taxon>
        <taxon>Panicoideae</taxon>
        <taxon>Panicodae</taxon>
        <taxon>Paniceae</taxon>
        <taxon>Anthephorinae</taxon>
        <taxon>Digitaria</taxon>
    </lineage>
</organism>
<name>A0A835KP75_9POAL</name>
<gene>
    <name evidence="1" type="ORF">HU200_011171</name>
</gene>
<dbReference type="Proteomes" id="UP000636709">
    <property type="component" value="Unassembled WGS sequence"/>
</dbReference>
<sequence>MRLRDASSQHPAASWTAGVCCRCSCYLQYNKVNYHAVAADVISKVVIVAVIACWARFAPETGGAANRAQHAMAATMTALEMTSAATAR</sequence>
<dbReference type="AlphaFoldDB" id="A0A835KP75"/>
<dbReference type="EMBL" id="JACEFO010000825">
    <property type="protein sequence ID" value="KAF8755704.1"/>
    <property type="molecule type" value="Genomic_DNA"/>
</dbReference>
<evidence type="ECO:0000313" key="1">
    <source>
        <dbReference type="EMBL" id="KAF8755704.1"/>
    </source>
</evidence>
<evidence type="ECO:0000313" key="2">
    <source>
        <dbReference type="Proteomes" id="UP000636709"/>
    </source>
</evidence>
<keyword evidence="2" id="KW-1185">Reference proteome</keyword>
<proteinExistence type="predicted"/>